<evidence type="ECO:0000313" key="3">
    <source>
        <dbReference type="Proteomes" id="UP001160130"/>
    </source>
</evidence>
<evidence type="ECO:0000256" key="1">
    <source>
        <dbReference type="SAM" id="MobiDB-lite"/>
    </source>
</evidence>
<sequence>MKVCELNNVKLLAAVAGGAAAVALGVFGAVYEPAMTSGSQVLAKTTHMTVGQTTTSTTVPNAPETSMAVPAIKGNTPPSGFAANHH</sequence>
<name>A0ABT6L3G4_9MYCO</name>
<dbReference type="RefSeq" id="WP_280834071.1">
    <property type="nucleotide sequence ID" value="NZ_JARXVE010000007.1"/>
</dbReference>
<dbReference type="Proteomes" id="UP001160130">
    <property type="component" value="Unassembled WGS sequence"/>
</dbReference>
<reference evidence="2 3" key="1">
    <citation type="submission" date="2023-04" db="EMBL/GenBank/DDBJ databases">
        <title>Forest soil microbial communities from Buena Vista Peninsula, Colon Province, Panama.</title>
        <authorList>
            <person name="Bouskill N."/>
        </authorList>
    </citation>
    <scope>NUCLEOTIDE SEQUENCE [LARGE SCALE GENOMIC DNA]</scope>
    <source>
        <strain evidence="2 3">AC80</strain>
    </source>
</reference>
<gene>
    <name evidence="2" type="ORF">M2272_004124</name>
</gene>
<comment type="caution">
    <text evidence="2">The sequence shown here is derived from an EMBL/GenBank/DDBJ whole genome shotgun (WGS) entry which is preliminary data.</text>
</comment>
<proteinExistence type="predicted"/>
<keyword evidence="3" id="KW-1185">Reference proteome</keyword>
<organism evidence="2 3">
    <name type="scientific">Mycolicibacterium frederiksbergense</name>
    <dbReference type="NCBI Taxonomy" id="117567"/>
    <lineage>
        <taxon>Bacteria</taxon>
        <taxon>Bacillati</taxon>
        <taxon>Actinomycetota</taxon>
        <taxon>Actinomycetes</taxon>
        <taxon>Mycobacteriales</taxon>
        <taxon>Mycobacteriaceae</taxon>
        <taxon>Mycolicibacterium</taxon>
    </lineage>
</organism>
<accession>A0ABT6L3G4</accession>
<feature type="region of interest" description="Disordered" evidence="1">
    <location>
        <begin position="52"/>
        <end position="86"/>
    </location>
</feature>
<evidence type="ECO:0008006" key="4">
    <source>
        <dbReference type="Google" id="ProtNLM"/>
    </source>
</evidence>
<protein>
    <recommendedName>
        <fullName evidence="4">DUF2613 family protein</fullName>
    </recommendedName>
</protein>
<dbReference type="EMBL" id="JARXVE010000007">
    <property type="protein sequence ID" value="MDH6197469.1"/>
    <property type="molecule type" value="Genomic_DNA"/>
</dbReference>
<evidence type="ECO:0000313" key="2">
    <source>
        <dbReference type="EMBL" id="MDH6197469.1"/>
    </source>
</evidence>